<reference evidence="2 3" key="1">
    <citation type="submission" date="2016-10" db="EMBL/GenBank/DDBJ databases">
        <authorList>
            <person name="Varghese N."/>
            <person name="Submissions S."/>
        </authorList>
    </citation>
    <scope>NUCLEOTIDE SEQUENCE [LARGE SCALE GENOMIC DNA]</scope>
    <source>
        <strain evidence="2 3">IAM 15147</strain>
    </source>
</reference>
<comment type="caution">
    <text evidence="2">The sequence shown here is derived from an EMBL/GenBank/DDBJ whole genome shotgun (WGS) entry which is preliminary data.</text>
</comment>
<accession>A0AA94HKS9</accession>
<evidence type="ECO:0000259" key="1">
    <source>
        <dbReference type="Pfam" id="PF04480"/>
    </source>
</evidence>
<dbReference type="InterPro" id="IPR007569">
    <property type="entry name" value="DUF559"/>
</dbReference>
<keyword evidence="3" id="KW-1185">Reference proteome</keyword>
<name>A0AA94HKS9_9MICO</name>
<dbReference type="SUPFAM" id="SSF52980">
    <property type="entry name" value="Restriction endonuclease-like"/>
    <property type="match status" value="1"/>
</dbReference>
<dbReference type="Proteomes" id="UP000198506">
    <property type="component" value="Unassembled WGS sequence"/>
</dbReference>
<organism evidence="2 3">
    <name type="scientific">Agrococcus baldri</name>
    <dbReference type="NCBI Taxonomy" id="153730"/>
    <lineage>
        <taxon>Bacteria</taxon>
        <taxon>Bacillati</taxon>
        <taxon>Actinomycetota</taxon>
        <taxon>Actinomycetes</taxon>
        <taxon>Micrococcales</taxon>
        <taxon>Microbacteriaceae</taxon>
        <taxon>Agrococcus</taxon>
    </lineage>
</organism>
<evidence type="ECO:0000313" key="2">
    <source>
        <dbReference type="EMBL" id="SFR97641.1"/>
    </source>
</evidence>
<proteinExistence type="predicted"/>
<dbReference type="EMBL" id="FOZN01000001">
    <property type="protein sequence ID" value="SFR97641.1"/>
    <property type="molecule type" value="Genomic_DNA"/>
</dbReference>
<feature type="domain" description="DUF559" evidence="1">
    <location>
        <begin position="239"/>
        <end position="288"/>
    </location>
</feature>
<dbReference type="Pfam" id="PF04480">
    <property type="entry name" value="DUF559"/>
    <property type="match status" value="1"/>
</dbReference>
<gene>
    <name evidence="2" type="ORF">SAMN04487783_0125</name>
</gene>
<dbReference type="AlphaFoldDB" id="A0AA94HKS9"/>
<dbReference type="InterPro" id="IPR011335">
    <property type="entry name" value="Restrct_endonuc-II-like"/>
</dbReference>
<evidence type="ECO:0000313" key="3">
    <source>
        <dbReference type="Proteomes" id="UP000198506"/>
    </source>
</evidence>
<dbReference type="RefSeq" id="WP_092914874.1">
    <property type="nucleotide sequence ID" value="NZ_FOZN01000001.1"/>
</dbReference>
<sequence>MAGHTQIDELAGAPSVSVAALRARGVSEKRLRAKSLVRPFRGIRAAGIAEDLAGRARQYAPRLRPGQAFGGTAAAATLGLPLPISADQDPVTIVVPRGAYRPRTAGIESISLLQQRLVVWRIDDIPVTSPILTLCTLARTLDVDALIVVADALMAPRDRYPQLRFDRPAATPERLAAALRVWAGAPGADRLRSALEEARPGVDSPMETPTRCLLVRAGLPEPEINGEIFYEGRLIAQPDLLYREAKVAIEYDGEQHFLDPKQRAHDLARDERLRALGWVVIRLSATMLGKPWQIVERVRTALARAPIAHASHARVAS</sequence>
<protein>
    <recommendedName>
        <fullName evidence="1">DUF559 domain-containing protein</fullName>
    </recommendedName>
</protein>
<dbReference type="Gene3D" id="3.40.960.10">
    <property type="entry name" value="VSR Endonuclease"/>
    <property type="match status" value="1"/>
</dbReference>